<keyword evidence="1" id="KW-0472">Membrane</keyword>
<keyword evidence="1" id="KW-1133">Transmembrane helix</keyword>
<organism evidence="2 3">
    <name type="scientific">Niallia hominis</name>
    <dbReference type="NCBI Taxonomy" id="3133173"/>
    <lineage>
        <taxon>Bacteria</taxon>
        <taxon>Bacillati</taxon>
        <taxon>Bacillota</taxon>
        <taxon>Bacilli</taxon>
        <taxon>Bacillales</taxon>
        <taxon>Bacillaceae</taxon>
        <taxon>Niallia</taxon>
    </lineage>
</organism>
<evidence type="ECO:0000313" key="2">
    <source>
        <dbReference type="EMBL" id="MEQ2465551.1"/>
    </source>
</evidence>
<evidence type="ECO:0000313" key="3">
    <source>
        <dbReference type="Proteomes" id="UP001465426"/>
    </source>
</evidence>
<reference evidence="2 3" key="1">
    <citation type="submission" date="2024-03" db="EMBL/GenBank/DDBJ databases">
        <title>Human intestinal bacterial collection.</title>
        <authorList>
            <person name="Pauvert C."/>
            <person name="Hitch T.C.A."/>
            <person name="Clavel T."/>
        </authorList>
    </citation>
    <scope>NUCLEOTIDE SEQUENCE [LARGE SCALE GENOMIC DNA]</scope>
    <source>
        <strain evidence="2 3">CLA-SR-H024</strain>
    </source>
</reference>
<accession>A0ABV1EWW4</accession>
<feature type="transmembrane region" description="Helical" evidence="1">
    <location>
        <begin position="119"/>
        <end position="143"/>
    </location>
</feature>
<protein>
    <submittedName>
        <fullName evidence="2">ECF transporter S component</fullName>
    </submittedName>
</protein>
<keyword evidence="1" id="KW-0812">Transmembrane</keyword>
<dbReference type="Pfam" id="PF12822">
    <property type="entry name" value="ECF_trnsprt"/>
    <property type="match status" value="1"/>
</dbReference>
<proteinExistence type="predicted"/>
<dbReference type="InterPro" id="IPR024529">
    <property type="entry name" value="ECF_trnsprt_substrate-spec"/>
</dbReference>
<dbReference type="Gene3D" id="1.10.1760.20">
    <property type="match status" value="1"/>
</dbReference>
<keyword evidence="3" id="KW-1185">Reference proteome</keyword>
<dbReference type="Proteomes" id="UP001465426">
    <property type="component" value="Unassembled WGS sequence"/>
</dbReference>
<evidence type="ECO:0000256" key="1">
    <source>
        <dbReference type="SAM" id="Phobius"/>
    </source>
</evidence>
<dbReference type="RefSeq" id="WP_031535115.1">
    <property type="nucleotide sequence ID" value="NZ_JBBMFN010000013.1"/>
</dbReference>
<feature type="transmembrane region" description="Helical" evidence="1">
    <location>
        <begin position="12"/>
        <end position="30"/>
    </location>
</feature>
<dbReference type="EMBL" id="JBBMFN010000013">
    <property type="protein sequence ID" value="MEQ2465551.1"/>
    <property type="molecule type" value="Genomic_DNA"/>
</dbReference>
<gene>
    <name evidence="2" type="ORF">WMO63_07710</name>
</gene>
<comment type="caution">
    <text evidence="2">The sequence shown here is derived from an EMBL/GenBank/DDBJ whole genome shotgun (WGS) entry which is preliminary data.</text>
</comment>
<feature type="transmembrane region" description="Helical" evidence="1">
    <location>
        <begin position="84"/>
        <end position="107"/>
    </location>
</feature>
<name>A0ABV1EWW4_9BACI</name>
<feature type="transmembrane region" description="Helical" evidence="1">
    <location>
        <begin position="163"/>
        <end position="186"/>
    </location>
</feature>
<sequence length="195" mass="20854">MKKRNKTTRLVLLGLLTAIIIIQTIVPILGYIPTPILSLTIIQVTVIIAAIVLGPVDGAIIGGVWGVITFVRAFTYPTSPLAPIIFTNPLISVFPRVMIGVVAGLLFYKVLKDRMNETIAMSISGVIGSLTNTILVLGFVYLFVRESYANAIGVNVEDLLPAILAIVGTNGVPEAILSGILTPIIAKPLLKIRKK</sequence>